<accession>A0A2G3AFP6</accession>
<dbReference type="InterPro" id="IPR032675">
    <property type="entry name" value="LRR_dom_sf"/>
</dbReference>
<gene>
    <name evidence="2" type="ORF">T459_00936</name>
</gene>
<dbReference type="Proteomes" id="UP000222542">
    <property type="component" value="Unassembled WGS sequence"/>
</dbReference>
<reference evidence="2 3" key="1">
    <citation type="journal article" date="2014" name="Nat. Genet.">
        <title>Genome sequence of the hot pepper provides insights into the evolution of pungency in Capsicum species.</title>
        <authorList>
            <person name="Kim S."/>
            <person name="Park M."/>
            <person name="Yeom S.I."/>
            <person name="Kim Y.M."/>
            <person name="Lee J.M."/>
            <person name="Lee H.A."/>
            <person name="Seo E."/>
            <person name="Choi J."/>
            <person name="Cheong K."/>
            <person name="Kim K.T."/>
            <person name="Jung K."/>
            <person name="Lee G.W."/>
            <person name="Oh S.K."/>
            <person name="Bae C."/>
            <person name="Kim S.B."/>
            <person name="Lee H.Y."/>
            <person name="Kim S.Y."/>
            <person name="Kim M.S."/>
            <person name="Kang B.C."/>
            <person name="Jo Y.D."/>
            <person name="Yang H.B."/>
            <person name="Jeong H.J."/>
            <person name="Kang W.H."/>
            <person name="Kwon J.K."/>
            <person name="Shin C."/>
            <person name="Lim J.Y."/>
            <person name="Park J.H."/>
            <person name="Huh J.H."/>
            <person name="Kim J.S."/>
            <person name="Kim B.D."/>
            <person name="Cohen O."/>
            <person name="Paran I."/>
            <person name="Suh M.C."/>
            <person name="Lee S.B."/>
            <person name="Kim Y.K."/>
            <person name="Shin Y."/>
            <person name="Noh S.J."/>
            <person name="Park J."/>
            <person name="Seo Y.S."/>
            <person name="Kwon S.Y."/>
            <person name="Kim H.A."/>
            <person name="Park J.M."/>
            <person name="Kim H.J."/>
            <person name="Choi S.B."/>
            <person name="Bosland P.W."/>
            <person name="Reeves G."/>
            <person name="Jo S.H."/>
            <person name="Lee B.W."/>
            <person name="Cho H.T."/>
            <person name="Choi H.S."/>
            <person name="Lee M.S."/>
            <person name="Yu Y."/>
            <person name="Do Choi Y."/>
            <person name="Park B.S."/>
            <person name="van Deynze A."/>
            <person name="Ashrafi H."/>
            <person name="Hill T."/>
            <person name="Kim W.T."/>
            <person name="Pai H.S."/>
            <person name="Ahn H.K."/>
            <person name="Yeam I."/>
            <person name="Giovannoni J.J."/>
            <person name="Rose J.K."/>
            <person name="Sorensen I."/>
            <person name="Lee S.J."/>
            <person name="Kim R.W."/>
            <person name="Choi I.Y."/>
            <person name="Choi B.S."/>
            <person name="Lim J.S."/>
            <person name="Lee Y.H."/>
            <person name="Choi D."/>
        </authorList>
    </citation>
    <scope>NUCLEOTIDE SEQUENCE [LARGE SCALE GENOMIC DNA]</scope>
    <source>
        <strain evidence="3">cv. CM334</strain>
    </source>
</reference>
<proteinExistence type="predicted"/>
<dbReference type="SUPFAM" id="SSF52047">
    <property type="entry name" value="RNI-like"/>
    <property type="match status" value="1"/>
</dbReference>
<keyword evidence="3" id="KW-1185">Reference proteome</keyword>
<dbReference type="PANTHER" id="PTHR34145:SF77">
    <property type="match status" value="1"/>
</dbReference>
<dbReference type="Gramene" id="PHT93054">
    <property type="protein sequence ID" value="PHT93054"/>
    <property type="gene ID" value="T459_00936"/>
</dbReference>
<dbReference type="Gene3D" id="3.80.10.10">
    <property type="entry name" value="Ribonuclease Inhibitor"/>
    <property type="match status" value="1"/>
</dbReference>
<dbReference type="InterPro" id="IPR055411">
    <property type="entry name" value="LRR_FXL15/At3g58940/PEG3-like"/>
</dbReference>
<evidence type="ECO:0000259" key="1">
    <source>
        <dbReference type="Pfam" id="PF24758"/>
    </source>
</evidence>
<protein>
    <recommendedName>
        <fullName evidence="1">F-box/LRR-repeat protein 15/At3g58940/PEG3-like LRR domain-containing protein</fullName>
    </recommendedName>
</protein>
<dbReference type="Pfam" id="PF24758">
    <property type="entry name" value="LRR_At5g56370"/>
    <property type="match status" value="1"/>
</dbReference>
<comment type="caution">
    <text evidence="2">The sequence shown here is derived from an EMBL/GenBank/DDBJ whole genome shotgun (WGS) entry which is preliminary data.</text>
</comment>
<dbReference type="EMBL" id="AYRZ02000001">
    <property type="protein sequence ID" value="PHT93054.1"/>
    <property type="molecule type" value="Genomic_DNA"/>
</dbReference>
<dbReference type="InterPro" id="IPR053772">
    <property type="entry name" value="At1g61320/At1g61330-like"/>
</dbReference>
<dbReference type="AlphaFoldDB" id="A0A2G3AFP6"/>
<sequence>MASSGGGGEDGLNSINPLSLKSQKVNVAGIEENLDQGKVEDAVFLSPEYTRVCLLPESFRTCSSLITLHLRHCRFNDVVIAWKYLKSLKLESLMLNESQIMNLLSGCPSLGTMELCDVGGFRRLEINSSNFKRLRNLEDLKCWLVDVSSLVNAKLTFYISCIKHKKRDRGDDTGVDEYSCHDYHQGFRILVQDYLQKLSCATELTIGSWFIEVPCMLQFNGLPVPELKCKYLTLELHMENFDLLGVAGLLRALRHVETLNIDMTDNHEENTDLRSWISSFVFPNLKNVKIANFFQACLEVDSVSSVDSQKRKRSFDRLVELSELMLKNAMILEKFVIISKRRKCKSCLTNCESKFLLGLAEKLDFQDPPPIQ</sequence>
<dbReference type="OMA" id="ADIDSWI"/>
<reference evidence="2 3" key="2">
    <citation type="journal article" date="2017" name="Genome Biol.">
        <title>New reference genome sequences of hot pepper reveal the massive evolution of plant disease-resistance genes by retroduplication.</title>
        <authorList>
            <person name="Kim S."/>
            <person name="Park J."/>
            <person name="Yeom S.I."/>
            <person name="Kim Y.M."/>
            <person name="Seo E."/>
            <person name="Kim K.T."/>
            <person name="Kim M.S."/>
            <person name="Lee J.M."/>
            <person name="Cheong K."/>
            <person name="Shin H.S."/>
            <person name="Kim S.B."/>
            <person name="Han K."/>
            <person name="Lee J."/>
            <person name="Park M."/>
            <person name="Lee H.A."/>
            <person name="Lee H.Y."/>
            <person name="Lee Y."/>
            <person name="Oh S."/>
            <person name="Lee J.H."/>
            <person name="Choi E."/>
            <person name="Choi E."/>
            <person name="Lee S.E."/>
            <person name="Jeon J."/>
            <person name="Kim H."/>
            <person name="Choi G."/>
            <person name="Song H."/>
            <person name="Lee J."/>
            <person name="Lee S.C."/>
            <person name="Kwon J.K."/>
            <person name="Lee H.Y."/>
            <person name="Koo N."/>
            <person name="Hong Y."/>
            <person name="Kim R.W."/>
            <person name="Kang W.H."/>
            <person name="Huh J.H."/>
            <person name="Kang B.C."/>
            <person name="Yang T.J."/>
            <person name="Lee Y.H."/>
            <person name="Bennetzen J.L."/>
            <person name="Choi D."/>
        </authorList>
    </citation>
    <scope>NUCLEOTIDE SEQUENCE [LARGE SCALE GENOMIC DNA]</scope>
    <source>
        <strain evidence="3">cv. CM334</strain>
    </source>
</reference>
<name>A0A2G3AFP6_CAPAN</name>
<evidence type="ECO:0000313" key="2">
    <source>
        <dbReference type="EMBL" id="PHT93054.1"/>
    </source>
</evidence>
<organism evidence="2 3">
    <name type="scientific">Capsicum annuum</name>
    <name type="common">Capsicum pepper</name>
    <dbReference type="NCBI Taxonomy" id="4072"/>
    <lineage>
        <taxon>Eukaryota</taxon>
        <taxon>Viridiplantae</taxon>
        <taxon>Streptophyta</taxon>
        <taxon>Embryophyta</taxon>
        <taxon>Tracheophyta</taxon>
        <taxon>Spermatophyta</taxon>
        <taxon>Magnoliopsida</taxon>
        <taxon>eudicotyledons</taxon>
        <taxon>Gunneridae</taxon>
        <taxon>Pentapetalae</taxon>
        <taxon>asterids</taxon>
        <taxon>lamiids</taxon>
        <taxon>Solanales</taxon>
        <taxon>Solanaceae</taxon>
        <taxon>Solanoideae</taxon>
        <taxon>Capsiceae</taxon>
        <taxon>Capsicum</taxon>
    </lineage>
</organism>
<dbReference type="PANTHER" id="PTHR34145">
    <property type="entry name" value="OS02G0105600 PROTEIN"/>
    <property type="match status" value="1"/>
</dbReference>
<evidence type="ECO:0000313" key="3">
    <source>
        <dbReference type="Proteomes" id="UP000222542"/>
    </source>
</evidence>
<feature type="domain" description="F-box/LRR-repeat protein 15/At3g58940/PEG3-like LRR" evidence="1">
    <location>
        <begin position="34"/>
        <end position="134"/>
    </location>
</feature>